<keyword evidence="10" id="KW-1185">Reference proteome</keyword>
<dbReference type="CDD" id="cd05931">
    <property type="entry name" value="FAAL"/>
    <property type="match status" value="1"/>
</dbReference>
<evidence type="ECO:0000313" key="9">
    <source>
        <dbReference type="EMBL" id="TKC98056.1"/>
    </source>
</evidence>
<dbReference type="InterPro" id="IPR042099">
    <property type="entry name" value="ANL_N_sf"/>
</dbReference>
<evidence type="ECO:0000256" key="3">
    <source>
        <dbReference type="ARBA" id="ARBA00022832"/>
    </source>
</evidence>
<dbReference type="GO" id="GO:0071766">
    <property type="term" value="P:Actinobacterium-type cell wall biogenesis"/>
    <property type="evidence" value="ECO:0007669"/>
    <property type="project" value="UniProtKB-ARBA"/>
</dbReference>
<dbReference type="Pfam" id="PF07993">
    <property type="entry name" value="NAD_binding_4"/>
    <property type="match status" value="2"/>
</dbReference>
<evidence type="ECO:0000256" key="5">
    <source>
        <dbReference type="SAM" id="MobiDB-lite"/>
    </source>
</evidence>
<dbReference type="Gene3D" id="3.30.300.30">
    <property type="match status" value="1"/>
</dbReference>
<accession>A0A4U1IUJ0</accession>
<feature type="compositionally biased region" description="Basic and acidic residues" evidence="5">
    <location>
        <begin position="52"/>
        <end position="85"/>
    </location>
</feature>
<dbReference type="InterPro" id="IPR025110">
    <property type="entry name" value="AMP-bd_C"/>
</dbReference>
<dbReference type="FunFam" id="3.40.50.12780:FF:000013">
    <property type="entry name" value="Long-chain-fatty-acid--AMP ligase FadD32"/>
    <property type="match status" value="1"/>
</dbReference>
<reference evidence="9 10" key="1">
    <citation type="submission" date="2019-04" db="EMBL/GenBank/DDBJ databases">
        <authorList>
            <person name="Li Y."/>
            <person name="Wang J."/>
        </authorList>
    </citation>
    <scope>NUCLEOTIDE SEQUENCE [LARGE SCALE GENOMIC DNA]</scope>
    <source>
        <strain evidence="9 10">DSM 14668</strain>
    </source>
</reference>
<keyword evidence="2" id="KW-0436">Ligase</keyword>
<keyword evidence="3" id="KW-0276">Fatty acid metabolism</keyword>
<dbReference type="EMBL" id="SSMQ01000075">
    <property type="protein sequence ID" value="TKC98056.1"/>
    <property type="molecule type" value="Genomic_DNA"/>
</dbReference>
<feature type="compositionally biased region" description="Basic and acidic residues" evidence="5">
    <location>
        <begin position="1"/>
        <end position="21"/>
    </location>
</feature>
<dbReference type="InterPro" id="IPR036291">
    <property type="entry name" value="NAD(P)-bd_dom_sf"/>
</dbReference>
<dbReference type="InterPro" id="IPR000873">
    <property type="entry name" value="AMP-dep_synth/lig_dom"/>
</dbReference>
<feature type="region of interest" description="Disordered" evidence="5">
    <location>
        <begin position="1"/>
        <end position="111"/>
    </location>
</feature>
<dbReference type="Gene3D" id="3.90.1200.10">
    <property type="match status" value="1"/>
</dbReference>
<feature type="domain" description="Thioester reductase (TE)" evidence="7">
    <location>
        <begin position="795"/>
        <end position="829"/>
    </location>
</feature>
<dbReference type="SUPFAM" id="SSF51735">
    <property type="entry name" value="NAD(P)-binding Rossmann-fold domains"/>
    <property type="match status" value="1"/>
</dbReference>
<dbReference type="Gene3D" id="3.40.50.12780">
    <property type="entry name" value="N-terminal domain of ligase-like"/>
    <property type="match status" value="1"/>
</dbReference>
<evidence type="ECO:0000259" key="8">
    <source>
        <dbReference type="Pfam" id="PF23024"/>
    </source>
</evidence>
<dbReference type="GO" id="GO:0005886">
    <property type="term" value="C:plasma membrane"/>
    <property type="evidence" value="ECO:0007669"/>
    <property type="project" value="TreeGrafter"/>
</dbReference>
<dbReference type="GO" id="GO:0016874">
    <property type="term" value="F:ligase activity"/>
    <property type="evidence" value="ECO:0007669"/>
    <property type="project" value="UniProtKB-KW"/>
</dbReference>
<proteinExistence type="inferred from homology"/>
<protein>
    <submittedName>
        <fullName evidence="9">NAD-dependent epimerase/dehydratase family protein</fullName>
    </submittedName>
</protein>
<dbReference type="Pfam" id="PF23024">
    <property type="entry name" value="AMP-dom_DIP2-like"/>
    <property type="match status" value="1"/>
</dbReference>
<evidence type="ECO:0000256" key="4">
    <source>
        <dbReference type="ARBA" id="ARBA00023098"/>
    </source>
</evidence>
<feature type="domain" description="AMP-dependent synthetase/ligase" evidence="6">
    <location>
        <begin position="126"/>
        <end position="520"/>
    </location>
</feature>
<dbReference type="SUPFAM" id="SSF47336">
    <property type="entry name" value="ACP-like"/>
    <property type="match status" value="1"/>
</dbReference>
<keyword evidence="4" id="KW-0443">Lipid metabolism</keyword>
<dbReference type="SUPFAM" id="SSF56112">
    <property type="entry name" value="Protein kinase-like (PK-like)"/>
    <property type="match status" value="1"/>
</dbReference>
<dbReference type="SUPFAM" id="SSF56801">
    <property type="entry name" value="Acetyl-CoA synthetase-like"/>
    <property type="match status" value="1"/>
</dbReference>
<dbReference type="PANTHER" id="PTHR22754:SF32">
    <property type="entry name" value="DISCO-INTERACTING PROTEIN 2"/>
    <property type="match status" value="1"/>
</dbReference>
<dbReference type="GO" id="GO:0006633">
    <property type="term" value="P:fatty acid biosynthetic process"/>
    <property type="evidence" value="ECO:0007669"/>
    <property type="project" value="TreeGrafter"/>
</dbReference>
<dbReference type="PANTHER" id="PTHR22754">
    <property type="entry name" value="DISCO-INTERACTING PROTEIN 2 DIP2 -RELATED"/>
    <property type="match status" value="1"/>
</dbReference>
<dbReference type="Proteomes" id="UP000309215">
    <property type="component" value="Unassembled WGS sequence"/>
</dbReference>
<dbReference type="Gene3D" id="3.40.50.720">
    <property type="entry name" value="NAD(P)-binding Rossmann-like Domain"/>
    <property type="match status" value="1"/>
</dbReference>
<evidence type="ECO:0000256" key="1">
    <source>
        <dbReference type="ARBA" id="ARBA00006432"/>
    </source>
</evidence>
<dbReference type="InterPro" id="IPR011009">
    <property type="entry name" value="Kinase-like_dom_sf"/>
</dbReference>
<organism evidence="9 10">
    <name type="scientific">Polyangium fumosum</name>
    <dbReference type="NCBI Taxonomy" id="889272"/>
    <lineage>
        <taxon>Bacteria</taxon>
        <taxon>Pseudomonadati</taxon>
        <taxon>Myxococcota</taxon>
        <taxon>Polyangia</taxon>
        <taxon>Polyangiales</taxon>
        <taxon>Polyangiaceae</taxon>
        <taxon>Polyangium</taxon>
    </lineage>
</organism>
<comment type="similarity">
    <text evidence="1">Belongs to the ATP-dependent AMP-binding enzyme family.</text>
</comment>
<dbReference type="InterPro" id="IPR013120">
    <property type="entry name" value="FAR_NAD-bd"/>
</dbReference>
<feature type="compositionally biased region" description="Basic residues" evidence="5">
    <location>
        <begin position="86"/>
        <end position="107"/>
    </location>
</feature>
<dbReference type="InterPro" id="IPR036736">
    <property type="entry name" value="ACP-like_sf"/>
</dbReference>
<comment type="caution">
    <text evidence="9">The sequence shown here is derived from an EMBL/GenBank/DDBJ whole genome shotgun (WGS) entry which is preliminary data.</text>
</comment>
<dbReference type="OrthoDB" id="9814124at2"/>
<dbReference type="GO" id="GO:0070566">
    <property type="term" value="F:adenylyltransferase activity"/>
    <property type="evidence" value="ECO:0007669"/>
    <property type="project" value="TreeGrafter"/>
</dbReference>
<evidence type="ECO:0000256" key="2">
    <source>
        <dbReference type="ARBA" id="ARBA00022598"/>
    </source>
</evidence>
<sequence>MRGAPRDGRCGVFEPGRDTRALGRRGTVQQGRVSPGGGARGADGTALSRNSAGREPREELGHDADEGDRPRFARDRHERLAARDRPRARRRRARHLPGLRGQARRAKPGASSGVSEAFTFLPLKLRQRAEVRGDELALGFLDDGEEISASLTVAALDARVDDVAAALVERFPEEARVLLLFPPGLDFVIAFLACLRAGRVAVPAIPPDPHKPARSLARLGHLVANAGPAGVLSTAVILPYRPILDDAVPALVGLPWIDVTEVPRARRRVEDPRGDGLAFLQYTSGSTAAPKGVRVLRSNLSHNLHVIHGVAPTIPRASVSWLPQFHDMGLIEGILLPLDGGWPAWLMPPWVFLERPLRWLRAIERFGAMRSGGPNFAYDLCVRKIDPAARETLDLSCWAQAYCGAEPIRASTLAAFAEAFAPSRFSAKSWFPCYGLAEHTVLASCRTHASFTVERLSAAALARGEAEEAGAERTIDVVCVGEIPPLVTLRVVDPETRRPLPDGRIGEIWLQGGSVADGYWEDTEATRGVFGATLACPDGEAGPFLRSRDLGYRRGDRLFIVGRQKDVLIVRGENHHAHDVERTAEGAHAAIRRGCVCAVLREDDTARGEPRPVVICEVDDRLGEAGRAAVIAAVHRAVSFEHGIFVDVALVPKHTLPKTSSGKLQRRATEALLRAGEIQIPVRPPPAADLLSGEGSPLRAAHLVLARATGLSLDEIDVEAPPARLPLDSLKAADAAAALGDLLGRTISLDVWGRAPSLRALVEGTGMLDAPWSEDLEWPLPRSEPRRAGRETILVTGGTGFVGRAIVAELVRRDKRVLVLARGANGASGLAGDVSLPKLGLGEDRYRALVAELDGVVHVAGAVNWVLPYSSLAPTNAFGTAEVIALCAAAGARLVHVSSQIVCHDGAAAPGDILGDDEPPAALRARLPRLPLGYASSKAVAELLVDRAREEAGLSATIVRPSLVLGGRDGEASVDDVVALLLRACVEAGAAPDLDLPFSVCPRDHLARVLADLVETGPALVHVGDESRGLREVVAWLALAGYDVALMPWETWLARVEVLGLHRRGALRGLWPFFRAGTLRKFERSRRASISVAPAFRGAEPVDPAFLDERVAAWQAASALPPPPRRGARATAASRALPQAPRRVVVDGVSHEVTSARVMPAITGSGLLSRLACGFCDRPVGVYPATLTLDDGRVLDVVLKASARGDELRALCTGVARASSPALAAALETHGHWLDVADAHTRERALYGLNHAALARVRPRCFSSPAAAKDLPLVLERLHPGDQVVALDAVAEPWTIDAVRRAVRGLGRLHEALRGPAAALSVVPWARGAGTRAAELVSLWDALFGHARTRIDADVAAAAAPLLDDVGWAEALAVVPATLLHNDVNPRNLALRRGESDGEIVLYDWELSALGPGTRDLAELLCWTLSPEVSAEEVFSLVRAHAEMAAPGLDDDVLRAAFGASLAWLFFDRLTTYTVVSPVFELPWLGRVLATWRRLVRMFAPPA</sequence>
<evidence type="ECO:0000313" key="10">
    <source>
        <dbReference type="Proteomes" id="UP000309215"/>
    </source>
</evidence>
<feature type="domain" description="AMP-binding enzyme C-terminal" evidence="8">
    <location>
        <begin position="566"/>
        <end position="670"/>
    </location>
</feature>
<dbReference type="Pfam" id="PF00501">
    <property type="entry name" value="AMP-binding"/>
    <property type="match status" value="1"/>
</dbReference>
<evidence type="ECO:0000259" key="7">
    <source>
        <dbReference type="Pfam" id="PF07993"/>
    </source>
</evidence>
<evidence type="ECO:0000259" key="6">
    <source>
        <dbReference type="Pfam" id="PF00501"/>
    </source>
</evidence>
<feature type="domain" description="Thioester reductase (TE)" evidence="7">
    <location>
        <begin position="830"/>
        <end position="1009"/>
    </location>
</feature>
<gene>
    <name evidence="9" type="ORF">E8A74_42720</name>
</gene>
<name>A0A4U1IUJ0_9BACT</name>
<dbReference type="InterPro" id="IPR040097">
    <property type="entry name" value="FAAL/FAAC"/>
</dbReference>
<dbReference type="InterPro" id="IPR045851">
    <property type="entry name" value="AMP-bd_C_sf"/>
</dbReference>